<accession>A0A5J4W2Q7</accession>
<evidence type="ECO:0000313" key="2">
    <source>
        <dbReference type="Proteomes" id="UP000324800"/>
    </source>
</evidence>
<protein>
    <submittedName>
        <fullName evidence="1">Uncharacterized protein</fullName>
    </submittedName>
</protein>
<dbReference type="AlphaFoldDB" id="A0A5J4W2Q7"/>
<gene>
    <name evidence="1" type="ORF">EZS28_015200</name>
</gene>
<dbReference type="EMBL" id="SNRW01003651">
    <property type="protein sequence ID" value="KAA6389274.1"/>
    <property type="molecule type" value="Genomic_DNA"/>
</dbReference>
<reference evidence="1 2" key="1">
    <citation type="submission" date="2019-03" db="EMBL/GenBank/DDBJ databases">
        <title>Single cell metagenomics reveals metabolic interactions within the superorganism composed of flagellate Streblomastix strix and complex community of Bacteroidetes bacteria on its surface.</title>
        <authorList>
            <person name="Treitli S.C."/>
            <person name="Kolisko M."/>
            <person name="Husnik F."/>
            <person name="Keeling P."/>
            <person name="Hampl V."/>
        </authorList>
    </citation>
    <scope>NUCLEOTIDE SEQUENCE [LARGE SCALE GENOMIC DNA]</scope>
    <source>
        <strain evidence="1">ST1C</strain>
    </source>
</reference>
<name>A0A5J4W2Q7_9EUKA</name>
<proteinExistence type="predicted"/>
<sequence length="136" mass="15182">MEGASITKYITEKLTQTAPVDNVIQKQNIAQYENKGEAHDDDDSDDIPDRIAMRVLEKQEYRELDKISLNQQQKQALGAPNAFQGALPTLPTAVFQQLSPYLSNNNPPMQPDDLQRKPLSANQIQIKGVKSSFATL</sequence>
<organism evidence="1 2">
    <name type="scientific">Streblomastix strix</name>
    <dbReference type="NCBI Taxonomy" id="222440"/>
    <lineage>
        <taxon>Eukaryota</taxon>
        <taxon>Metamonada</taxon>
        <taxon>Preaxostyla</taxon>
        <taxon>Oxymonadida</taxon>
        <taxon>Streblomastigidae</taxon>
        <taxon>Streblomastix</taxon>
    </lineage>
</organism>
<evidence type="ECO:0000313" key="1">
    <source>
        <dbReference type="EMBL" id="KAA6389274.1"/>
    </source>
</evidence>
<comment type="caution">
    <text evidence="1">The sequence shown here is derived from an EMBL/GenBank/DDBJ whole genome shotgun (WGS) entry which is preliminary data.</text>
</comment>
<dbReference type="Proteomes" id="UP000324800">
    <property type="component" value="Unassembled WGS sequence"/>
</dbReference>